<keyword evidence="4 7" id="KW-0812">Transmembrane</keyword>
<organism evidence="9 11">
    <name type="scientific">Nocardioides ginsengisegetis</name>
    <dbReference type="NCBI Taxonomy" id="661491"/>
    <lineage>
        <taxon>Bacteria</taxon>
        <taxon>Bacillati</taxon>
        <taxon>Actinomycetota</taxon>
        <taxon>Actinomycetes</taxon>
        <taxon>Propionibacteriales</taxon>
        <taxon>Nocardioidaceae</taxon>
        <taxon>Nocardioides</taxon>
    </lineage>
</organism>
<dbReference type="Gene3D" id="1.20.1250.20">
    <property type="entry name" value="MFS general substrate transporter like domains"/>
    <property type="match status" value="1"/>
</dbReference>
<dbReference type="Proteomes" id="UP000580910">
    <property type="component" value="Unassembled WGS sequence"/>
</dbReference>
<feature type="transmembrane region" description="Helical" evidence="7">
    <location>
        <begin position="141"/>
        <end position="161"/>
    </location>
</feature>
<evidence type="ECO:0000256" key="2">
    <source>
        <dbReference type="ARBA" id="ARBA00022448"/>
    </source>
</evidence>
<feature type="transmembrane region" description="Helical" evidence="7">
    <location>
        <begin position="231"/>
        <end position="249"/>
    </location>
</feature>
<feature type="transmembrane region" description="Helical" evidence="7">
    <location>
        <begin position="20"/>
        <end position="41"/>
    </location>
</feature>
<evidence type="ECO:0000256" key="3">
    <source>
        <dbReference type="ARBA" id="ARBA00022475"/>
    </source>
</evidence>
<keyword evidence="5 7" id="KW-1133">Transmembrane helix</keyword>
<feature type="transmembrane region" description="Helical" evidence="7">
    <location>
        <begin position="110"/>
        <end position="129"/>
    </location>
</feature>
<dbReference type="InterPro" id="IPR004638">
    <property type="entry name" value="EmrB-like"/>
</dbReference>
<feature type="transmembrane region" description="Helical" evidence="7">
    <location>
        <begin position="439"/>
        <end position="458"/>
    </location>
</feature>
<evidence type="ECO:0000313" key="10">
    <source>
        <dbReference type="EMBL" id="MBA8805608.1"/>
    </source>
</evidence>
<evidence type="ECO:0000256" key="4">
    <source>
        <dbReference type="ARBA" id="ARBA00022692"/>
    </source>
</evidence>
<feature type="transmembrane region" description="Helical" evidence="7">
    <location>
        <begin position="85"/>
        <end position="104"/>
    </location>
</feature>
<gene>
    <name evidence="9" type="ORF">FB382_003852</name>
    <name evidence="10" type="ORF">FB382_003953</name>
</gene>
<dbReference type="SUPFAM" id="SSF103473">
    <property type="entry name" value="MFS general substrate transporter"/>
    <property type="match status" value="1"/>
</dbReference>
<keyword evidence="2" id="KW-0813">Transport</keyword>
<keyword evidence="11" id="KW-1185">Reference proteome</keyword>
<dbReference type="RefSeq" id="WP_343055671.1">
    <property type="nucleotide sequence ID" value="NZ_JACGXA010000001.1"/>
</dbReference>
<dbReference type="GO" id="GO:0022857">
    <property type="term" value="F:transmembrane transporter activity"/>
    <property type="evidence" value="ECO:0007669"/>
    <property type="project" value="InterPro"/>
</dbReference>
<dbReference type="Gene3D" id="1.20.1720.10">
    <property type="entry name" value="Multidrug resistance protein D"/>
    <property type="match status" value="1"/>
</dbReference>
<dbReference type="GO" id="GO:0005886">
    <property type="term" value="C:plasma membrane"/>
    <property type="evidence" value="ECO:0007669"/>
    <property type="project" value="UniProtKB-SubCell"/>
</dbReference>
<keyword evidence="6 7" id="KW-0472">Membrane</keyword>
<sequence>MEHSAPGAVRMGTHAGRAVVAAALLGSGMTMLDGTVVNVALRTIGADLDATLAELQWVSNGYLLSLASLILLGGSLGDRFGRVRVFNVGTVAFTLASVLCGLAPTPEVLIAARVLQGAGAALLMPGSLAMIQGAFVRDDRAAAIGAWSGLGGIAAALGPFLGGTLIEYADWRWIFFLNVPLGALSVVVATRSVPETLDPHAPARFDATGALLACLTLGGTTYALIEWGRPLVPVALGVAVLAAAAFVLVERRSDHPMLPLGIFADRTFSSANAMTLLVYAALGAVLFFLVLQLQVVVGYGALRAGISSLPITVCMLLLARRGGRLASRIGPRIPMTLGPLVMAAGVLLLTRVGPGTTYVLDVLPGITVFGLGLPLLVAPLTATVLAAAPDEHAGLASGVNNAVARAGSLLAVAALPLLVGLRGDDYADPAVLDDAYRSAMVACAVLLVLGGLLSWATIRTPGGLGRSGGRSR</sequence>
<evidence type="ECO:0000313" key="11">
    <source>
        <dbReference type="Proteomes" id="UP000580910"/>
    </source>
</evidence>
<feature type="domain" description="Major facilitator superfamily (MFS) profile" evidence="8">
    <location>
        <begin position="19"/>
        <end position="462"/>
    </location>
</feature>
<dbReference type="EMBL" id="JACGXA010000001">
    <property type="protein sequence ID" value="MBA8805561.1"/>
    <property type="molecule type" value="Genomic_DNA"/>
</dbReference>
<dbReference type="Pfam" id="PF07690">
    <property type="entry name" value="MFS_1"/>
    <property type="match status" value="1"/>
</dbReference>
<evidence type="ECO:0000259" key="8">
    <source>
        <dbReference type="PROSITE" id="PS50850"/>
    </source>
</evidence>
<feature type="transmembrane region" description="Helical" evidence="7">
    <location>
        <begin position="399"/>
        <end position="419"/>
    </location>
</feature>
<proteinExistence type="predicted"/>
<dbReference type="EMBL" id="JACGXA010000003">
    <property type="protein sequence ID" value="MBA8805608.1"/>
    <property type="molecule type" value="Genomic_DNA"/>
</dbReference>
<dbReference type="InterPro" id="IPR011701">
    <property type="entry name" value="MFS"/>
</dbReference>
<feature type="transmembrane region" description="Helical" evidence="7">
    <location>
        <begin position="366"/>
        <end position="387"/>
    </location>
</feature>
<keyword evidence="3" id="KW-1003">Cell membrane</keyword>
<dbReference type="InterPro" id="IPR020846">
    <property type="entry name" value="MFS_dom"/>
</dbReference>
<evidence type="ECO:0000256" key="6">
    <source>
        <dbReference type="ARBA" id="ARBA00023136"/>
    </source>
</evidence>
<feature type="transmembrane region" description="Helical" evidence="7">
    <location>
        <begin position="297"/>
        <end position="319"/>
    </location>
</feature>
<feature type="transmembrane region" description="Helical" evidence="7">
    <location>
        <begin position="270"/>
        <end position="291"/>
    </location>
</feature>
<dbReference type="PROSITE" id="PS50850">
    <property type="entry name" value="MFS"/>
    <property type="match status" value="1"/>
</dbReference>
<reference evidence="9 11" key="1">
    <citation type="submission" date="2020-07" db="EMBL/GenBank/DDBJ databases">
        <title>Sequencing the genomes of 1000 actinobacteria strains.</title>
        <authorList>
            <person name="Klenk H.-P."/>
        </authorList>
    </citation>
    <scope>NUCLEOTIDE SEQUENCE [LARGE SCALE GENOMIC DNA]</scope>
    <source>
        <strain evidence="9 11">DSM 21349</strain>
    </source>
</reference>
<dbReference type="PANTHER" id="PTHR42718:SF42">
    <property type="entry name" value="EXPORT PROTEIN"/>
    <property type="match status" value="1"/>
</dbReference>
<comment type="caution">
    <text evidence="9">The sequence shown here is derived from an EMBL/GenBank/DDBJ whole genome shotgun (WGS) entry which is preliminary data.</text>
</comment>
<dbReference type="AlphaFoldDB" id="A0A7W3J3C6"/>
<evidence type="ECO:0000256" key="1">
    <source>
        <dbReference type="ARBA" id="ARBA00004651"/>
    </source>
</evidence>
<dbReference type="InterPro" id="IPR036259">
    <property type="entry name" value="MFS_trans_sf"/>
</dbReference>
<evidence type="ECO:0000256" key="7">
    <source>
        <dbReference type="SAM" id="Phobius"/>
    </source>
</evidence>
<feature type="transmembrane region" description="Helical" evidence="7">
    <location>
        <begin position="205"/>
        <end position="225"/>
    </location>
</feature>
<protein>
    <submittedName>
        <fullName evidence="9">EmrB/QacA subfamily drug resistance transporter</fullName>
    </submittedName>
</protein>
<feature type="transmembrane region" description="Helical" evidence="7">
    <location>
        <begin position="173"/>
        <end position="193"/>
    </location>
</feature>
<accession>A0A7W3J3C6</accession>
<feature type="transmembrane region" description="Helical" evidence="7">
    <location>
        <begin position="340"/>
        <end position="360"/>
    </location>
</feature>
<evidence type="ECO:0000313" key="9">
    <source>
        <dbReference type="EMBL" id="MBA8805561.1"/>
    </source>
</evidence>
<comment type="subcellular location">
    <subcellularLocation>
        <location evidence="1">Cell membrane</location>
        <topology evidence="1">Multi-pass membrane protein</topology>
    </subcellularLocation>
</comment>
<dbReference type="PANTHER" id="PTHR42718">
    <property type="entry name" value="MAJOR FACILITATOR SUPERFAMILY MULTIDRUG TRANSPORTER MFSC"/>
    <property type="match status" value="1"/>
</dbReference>
<feature type="transmembrane region" description="Helical" evidence="7">
    <location>
        <begin position="61"/>
        <end position="78"/>
    </location>
</feature>
<dbReference type="NCBIfam" id="TIGR00711">
    <property type="entry name" value="efflux_EmrB"/>
    <property type="match status" value="1"/>
</dbReference>
<dbReference type="CDD" id="cd17321">
    <property type="entry name" value="MFS_MMR_MDR_like"/>
    <property type="match status" value="1"/>
</dbReference>
<evidence type="ECO:0000256" key="5">
    <source>
        <dbReference type="ARBA" id="ARBA00022989"/>
    </source>
</evidence>
<name>A0A7W3J3C6_9ACTN</name>